<organism evidence="3 4">
    <name type="scientific">Didymella pomorum</name>
    <dbReference type="NCBI Taxonomy" id="749634"/>
    <lineage>
        <taxon>Eukaryota</taxon>
        <taxon>Fungi</taxon>
        <taxon>Dikarya</taxon>
        <taxon>Ascomycota</taxon>
        <taxon>Pezizomycotina</taxon>
        <taxon>Dothideomycetes</taxon>
        <taxon>Pleosporomycetidae</taxon>
        <taxon>Pleosporales</taxon>
        <taxon>Pleosporineae</taxon>
        <taxon>Didymellaceae</taxon>
        <taxon>Didymella</taxon>
    </lineage>
</organism>
<name>A0A9W9D4D7_9PLEO</name>
<dbReference type="EMBL" id="JAPEVA010000084">
    <property type="protein sequence ID" value="KAJ4400739.1"/>
    <property type="molecule type" value="Genomic_DNA"/>
</dbReference>
<dbReference type="OrthoDB" id="3795517at2759"/>
<keyword evidence="2" id="KW-1133">Transmembrane helix</keyword>
<protein>
    <submittedName>
        <fullName evidence="3">Uncharacterized protein</fullName>
    </submittedName>
</protein>
<sequence length="287" mass="33165">MSMNNNSPDARNTFGLAGYRSSGVYSHLPVRTTITGDANIPHPNANKIFLRNLPGHCYTLPNVLLTFTLVEIIVLLPNWFKNKNIALPFMSNRLTANVHFVIFEEHHQCHFMDDYEREKAKKTITDEYLKAMRSHSQNRGWTKAKNTKPLGWDPKLIAMDVFVLDDTQLPQYNRLPSVPLRDLMRSFQKFVTTRPENLVFLDDLPRILDDVGRTDVTMAHTDRPTVRAYNERMCKETAAKRPERDWDEAERTTRLLREKMRAGIPQPQSKPSKLQAQAQQTIAYTTP</sequence>
<dbReference type="Proteomes" id="UP001140510">
    <property type="component" value="Unassembled WGS sequence"/>
</dbReference>
<evidence type="ECO:0000256" key="1">
    <source>
        <dbReference type="SAM" id="MobiDB-lite"/>
    </source>
</evidence>
<evidence type="ECO:0000313" key="3">
    <source>
        <dbReference type="EMBL" id="KAJ4400739.1"/>
    </source>
</evidence>
<dbReference type="AlphaFoldDB" id="A0A9W9D4D7"/>
<evidence type="ECO:0000313" key="4">
    <source>
        <dbReference type="Proteomes" id="UP001140510"/>
    </source>
</evidence>
<gene>
    <name evidence="3" type="ORF">N0V91_008480</name>
</gene>
<proteinExistence type="predicted"/>
<reference evidence="3" key="1">
    <citation type="submission" date="2022-10" db="EMBL/GenBank/DDBJ databases">
        <title>Tapping the CABI collections for fungal endophytes: first genome assemblies for Collariella, Neodidymelliopsis, Ascochyta clinopodiicola, Didymella pomorum, Didymosphaeria variabile, Neocosmospora piperis and Neocucurbitaria cava.</title>
        <authorList>
            <person name="Hill R."/>
        </authorList>
    </citation>
    <scope>NUCLEOTIDE SEQUENCE</scope>
    <source>
        <strain evidence="3">IMI 355091</strain>
    </source>
</reference>
<keyword evidence="2" id="KW-0812">Transmembrane</keyword>
<keyword evidence="2" id="KW-0472">Membrane</keyword>
<feature type="compositionally biased region" description="Low complexity" evidence="1">
    <location>
        <begin position="275"/>
        <end position="287"/>
    </location>
</feature>
<feature type="transmembrane region" description="Helical" evidence="2">
    <location>
        <begin position="60"/>
        <end position="80"/>
    </location>
</feature>
<keyword evidence="4" id="KW-1185">Reference proteome</keyword>
<comment type="caution">
    <text evidence="3">The sequence shown here is derived from an EMBL/GenBank/DDBJ whole genome shotgun (WGS) entry which is preliminary data.</text>
</comment>
<evidence type="ECO:0000256" key="2">
    <source>
        <dbReference type="SAM" id="Phobius"/>
    </source>
</evidence>
<feature type="region of interest" description="Disordered" evidence="1">
    <location>
        <begin position="261"/>
        <end position="287"/>
    </location>
</feature>
<accession>A0A9W9D4D7</accession>